<reference evidence="8 9" key="1">
    <citation type="journal article" date="2018" name="Front. Microbiol.">
        <title>Prospects for Fungal Bioremediation of Acidic Radioactive Waste Sites: Characterization and Genome Sequence of Rhodotorula taiwanensis MD1149.</title>
        <authorList>
            <person name="Tkavc R."/>
            <person name="Matrosova V.Y."/>
            <person name="Grichenko O.E."/>
            <person name="Gostincar C."/>
            <person name="Volpe R.P."/>
            <person name="Klimenkova P."/>
            <person name="Gaidamakova E.K."/>
            <person name="Zhou C.E."/>
            <person name="Stewart B.J."/>
            <person name="Lyman M.G."/>
            <person name="Malfatti S.A."/>
            <person name="Rubinfeld B."/>
            <person name="Courtot M."/>
            <person name="Singh J."/>
            <person name="Dalgard C.L."/>
            <person name="Hamilton T."/>
            <person name="Frey K.G."/>
            <person name="Gunde-Cimerman N."/>
            <person name="Dugan L."/>
            <person name="Daly M.J."/>
        </authorList>
    </citation>
    <scope>NUCLEOTIDE SEQUENCE [LARGE SCALE GENOMIC DNA]</scope>
    <source>
        <strain evidence="8 9">MD1149</strain>
    </source>
</reference>
<keyword evidence="9" id="KW-1185">Reference proteome</keyword>
<dbReference type="Proteomes" id="UP000237144">
    <property type="component" value="Unassembled WGS sequence"/>
</dbReference>
<dbReference type="SUPFAM" id="SSF54373">
    <property type="entry name" value="FAD-linked reductases, C-terminal domain"/>
    <property type="match status" value="1"/>
</dbReference>
<proteinExistence type="inferred from homology"/>
<evidence type="ECO:0000256" key="5">
    <source>
        <dbReference type="ARBA" id="ARBA00023002"/>
    </source>
</evidence>
<dbReference type="Gene3D" id="3.40.50.720">
    <property type="entry name" value="NAD(P)-binding Rossmann-like Domain"/>
    <property type="match status" value="1"/>
</dbReference>
<dbReference type="PIRSF" id="PIRSF000189">
    <property type="entry name" value="D-aa_oxidase"/>
    <property type="match status" value="1"/>
</dbReference>
<dbReference type="STRING" id="741276.A0A2S5BC94"/>
<dbReference type="OrthoDB" id="2015447at2759"/>
<feature type="binding site" evidence="6">
    <location>
        <position position="356"/>
    </location>
    <ligand>
        <name>D-dopa</name>
        <dbReference type="ChEBI" id="CHEBI:149689"/>
    </ligand>
</feature>
<keyword evidence="4 6" id="KW-0274">FAD</keyword>
<keyword evidence="3" id="KW-0285">Flavoprotein</keyword>
<evidence type="ECO:0000313" key="8">
    <source>
        <dbReference type="EMBL" id="POY74377.1"/>
    </source>
</evidence>
<comment type="similarity">
    <text evidence="2">Belongs to the DAMOX/DASOX family.</text>
</comment>
<feature type="binding site" evidence="6">
    <location>
        <position position="208"/>
    </location>
    <ligand>
        <name>FAD</name>
        <dbReference type="ChEBI" id="CHEBI:57692"/>
    </ligand>
</feature>
<evidence type="ECO:0000256" key="4">
    <source>
        <dbReference type="ARBA" id="ARBA00022827"/>
    </source>
</evidence>
<sequence length="392" mass="42421">MASSQRTPPVTQLDPPRHAVVVGAGVIGLSTAIRLLEAGYRVDLVARDLPGDPLSIEFTSPWAGAHHVSVANGADMRLHQFDARTFKVMSDLIRSDPDVPLFFAKQTEYREEPEPTEGPGQHAGQLALMSRYHPNFRWLAPGELPTGIACGAEFTCILIHTPDYLAYLVGRVKHLGGRIHRCGALASLAAALEVDPSLSSADLVINCTGLGARTLVPDAKVFPTRGQLVIVEAPWISQGITRLGPAREGQPRVYDYTIPRPKTGHVVLGGCAEQNNWDPNPRADMTRRIKERCLALQPELLPPDKRTGGTIDDLRVVREAVGLRPTREGGIRLEVELLRTAAGREIPLVHNYGHGGYGFQSSWASAEAAVELAGRSFDGSGMALDRAGKARL</sequence>
<dbReference type="InterPro" id="IPR006076">
    <property type="entry name" value="FAD-dep_OxRdtase"/>
</dbReference>
<keyword evidence="5" id="KW-0560">Oxidoreductase</keyword>
<dbReference type="AlphaFoldDB" id="A0A2S5BC94"/>
<gene>
    <name evidence="8" type="ORF">BMF94_2571</name>
</gene>
<dbReference type="GO" id="GO:0071949">
    <property type="term" value="F:FAD binding"/>
    <property type="evidence" value="ECO:0007669"/>
    <property type="project" value="InterPro"/>
</dbReference>
<feature type="domain" description="FAD dependent oxidoreductase" evidence="7">
    <location>
        <begin position="19"/>
        <end position="372"/>
    </location>
</feature>
<feature type="binding site" evidence="6">
    <location>
        <position position="324"/>
    </location>
    <ligand>
        <name>D-dopa</name>
        <dbReference type="ChEBI" id="CHEBI:149689"/>
    </ligand>
</feature>
<dbReference type="Gene3D" id="3.30.9.10">
    <property type="entry name" value="D-Amino Acid Oxidase, subunit A, domain 2"/>
    <property type="match status" value="1"/>
</dbReference>
<dbReference type="GO" id="GO:0005737">
    <property type="term" value="C:cytoplasm"/>
    <property type="evidence" value="ECO:0007669"/>
    <property type="project" value="TreeGrafter"/>
</dbReference>
<dbReference type="GO" id="GO:0003884">
    <property type="term" value="F:D-amino-acid oxidase activity"/>
    <property type="evidence" value="ECO:0007669"/>
    <property type="project" value="InterPro"/>
</dbReference>
<protein>
    <recommendedName>
        <fullName evidence="7">FAD dependent oxidoreductase domain-containing protein</fullName>
    </recommendedName>
</protein>
<dbReference type="GO" id="GO:0019478">
    <property type="term" value="P:D-amino acid catabolic process"/>
    <property type="evidence" value="ECO:0007669"/>
    <property type="project" value="TreeGrafter"/>
</dbReference>
<comment type="caution">
    <text evidence="8">The sequence shown here is derived from an EMBL/GenBank/DDBJ whole genome shotgun (WGS) entry which is preliminary data.</text>
</comment>
<evidence type="ECO:0000256" key="3">
    <source>
        <dbReference type="ARBA" id="ARBA00022630"/>
    </source>
</evidence>
<dbReference type="PANTHER" id="PTHR11530">
    <property type="entry name" value="D-AMINO ACID OXIDASE"/>
    <property type="match status" value="1"/>
</dbReference>
<name>A0A2S5BC94_9BASI</name>
<feature type="binding site" evidence="6">
    <location>
        <position position="256"/>
    </location>
    <ligand>
        <name>D-dopa</name>
        <dbReference type="ChEBI" id="CHEBI:149689"/>
    </ligand>
</feature>
<evidence type="ECO:0000259" key="7">
    <source>
        <dbReference type="Pfam" id="PF01266"/>
    </source>
</evidence>
<dbReference type="InterPro" id="IPR023209">
    <property type="entry name" value="DAO"/>
</dbReference>
<comment type="cofactor">
    <cofactor evidence="1 6">
        <name>FAD</name>
        <dbReference type="ChEBI" id="CHEBI:57692"/>
    </cofactor>
</comment>
<dbReference type="Pfam" id="PF01266">
    <property type="entry name" value="DAO"/>
    <property type="match status" value="1"/>
</dbReference>
<dbReference type="SUPFAM" id="SSF51971">
    <property type="entry name" value="Nucleotide-binding domain"/>
    <property type="match status" value="1"/>
</dbReference>
<feature type="binding site" evidence="6">
    <location>
        <begin position="59"/>
        <end position="60"/>
    </location>
    <ligand>
        <name>FAD</name>
        <dbReference type="ChEBI" id="CHEBI:57692"/>
    </ligand>
</feature>
<organism evidence="8 9">
    <name type="scientific">Rhodotorula taiwanensis</name>
    <dbReference type="NCBI Taxonomy" id="741276"/>
    <lineage>
        <taxon>Eukaryota</taxon>
        <taxon>Fungi</taxon>
        <taxon>Dikarya</taxon>
        <taxon>Basidiomycota</taxon>
        <taxon>Pucciniomycotina</taxon>
        <taxon>Microbotryomycetes</taxon>
        <taxon>Sporidiobolales</taxon>
        <taxon>Sporidiobolaceae</taxon>
        <taxon>Rhodotorula</taxon>
    </lineage>
</organism>
<dbReference type="EMBL" id="PJQD01000025">
    <property type="protein sequence ID" value="POY74377.1"/>
    <property type="molecule type" value="Genomic_DNA"/>
</dbReference>
<accession>A0A2S5BC94</accession>
<evidence type="ECO:0000256" key="1">
    <source>
        <dbReference type="ARBA" id="ARBA00001974"/>
    </source>
</evidence>
<evidence type="ECO:0000256" key="2">
    <source>
        <dbReference type="ARBA" id="ARBA00006730"/>
    </source>
</evidence>
<evidence type="ECO:0000256" key="6">
    <source>
        <dbReference type="PIRSR" id="PIRSR000189-1"/>
    </source>
</evidence>
<evidence type="ECO:0000313" key="9">
    <source>
        <dbReference type="Proteomes" id="UP000237144"/>
    </source>
</evidence>
<dbReference type="PANTHER" id="PTHR11530:SF11">
    <property type="entry name" value="D-ASPARTATE OXIDASE"/>
    <property type="match status" value="1"/>
</dbReference>